<dbReference type="PANTHER" id="PTHR23028:SF53">
    <property type="entry name" value="ACYL_TRANSF_3 DOMAIN-CONTAINING PROTEIN"/>
    <property type="match status" value="1"/>
</dbReference>
<feature type="transmembrane region" description="Helical" evidence="1">
    <location>
        <begin position="304"/>
        <end position="329"/>
    </location>
</feature>
<feature type="transmembrane region" description="Helical" evidence="1">
    <location>
        <begin position="96"/>
        <end position="116"/>
    </location>
</feature>
<dbReference type="Pfam" id="PF01757">
    <property type="entry name" value="Acyl_transf_3"/>
    <property type="match status" value="1"/>
</dbReference>
<feature type="domain" description="Acyltransferase 3" evidence="2">
    <location>
        <begin position="8"/>
        <end position="322"/>
    </location>
</feature>
<keyword evidence="1" id="KW-0472">Membrane</keyword>
<name>A0A8J3EUQ8_9PROT</name>
<evidence type="ECO:0000313" key="6">
    <source>
        <dbReference type="Proteomes" id="UP000818603"/>
    </source>
</evidence>
<proteinExistence type="predicted"/>
<evidence type="ECO:0000313" key="3">
    <source>
        <dbReference type="EMBL" id="GGH97979.1"/>
    </source>
</evidence>
<dbReference type="GO" id="GO:0009103">
    <property type="term" value="P:lipopolysaccharide biosynthetic process"/>
    <property type="evidence" value="ECO:0007669"/>
    <property type="project" value="TreeGrafter"/>
</dbReference>
<dbReference type="AlphaFoldDB" id="A0A8J3EUQ8"/>
<comment type="caution">
    <text evidence="3">The sequence shown here is derived from an EMBL/GenBank/DDBJ whole genome shotgun (WGS) entry which is preliminary data.</text>
</comment>
<sequence length="357" mass="39428">MKPGSRFEELDALRGIAAAAVMLYHFLIAFPKFYGEVLGLGWQPFADAPVTRDLIGTAPVCLFFMISGFVILNSLRGREEAGKPIADFAFSRFSRLFPVFWAAAALTFTVGLIAPLPDQDHTITQLVGNLTMVPRYAGVMPLDHVYWSLLFELQFYGWMALIAVTGLLARLRLVCAIWLALEVVFLVNQAAGFELPMALYWAMNAPFTHYFLAGICFYRMATGDGDRQTSYLLGASLAVNFLAFAPWFALLTGASWLVFYLAVAGRLRFIAIKPLLWLGAISYSLYLVHMMIGFRIMYSLQQAGVGYGLSVIAAIAVSLVLATGMTYLIERPAQRLLKGWYKGAKQILGDKPVPGVS</sequence>
<dbReference type="Proteomes" id="UP000621856">
    <property type="component" value="Unassembled WGS sequence"/>
</dbReference>
<evidence type="ECO:0000256" key="1">
    <source>
        <dbReference type="SAM" id="Phobius"/>
    </source>
</evidence>
<dbReference type="RefSeq" id="WP_166426468.1">
    <property type="nucleotide sequence ID" value="NZ_BMGZ01000002.1"/>
</dbReference>
<dbReference type="EMBL" id="VCJR02000002">
    <property type="protein sequence ID" value="NHK28271.1"/>
    <property type="molecule type" value="Genomic_DNA"/>
</dbReference>
<feature type="transmembrane region" description="Helical" evidence="1">
    <location>
        <begin position="155"/>
        <end position="187"/>
    </location>
</feature>
<gene>
    <name evidence="4" type="ORF">FF098_010175</name>
    <name evidence="3" type="ORF">GCM10011355_20490</name>
</gene>
<keyword evidence="3" id="KW-0012">Acyltransferase</keyword>
<dbReference type="Proteomes" id="UP000818603">
    <property type="component" value="Unassembled WGS sequence"/>
</dbReference>
<evidence type="ECO:0000313" key="5">
    <source>
        <dbReference type="Proteomes" id="UP000621856"/>
    </source>
</evidence>
<feature type="transmembrane region" description="Helical" evidence="1">
    <location>
        <begin position="275"/>
        <end position="298"/>
    </location>
</feature>
<keyword evidence="3" id="KW-0808">Transferase</keyword>
<feature type="transmembrane region" description="Helical" evidence="1">
    <location>
        <begin position="12"/>
        <end position="34"/>
    </location>
</feature>
<reference evidence="3" key="1">
    <citation type="journal article" date="2014" name="Int. J. Syst. Evol. Microbiol.">
        <title>Complete genome sequence of Corynebacterium casei LMG S-19264T (=DSM 44701T), isolated from a smear-ripened cheese.</title>
        <authorList>
            <consortium name="US DOE Joint Genome Institute (JGI-PGF)"/>
            <person name="Walter F."/>
            <person name="Albersmeier A."/>
            <person name="Kalinowski J."/>
            <person name="Ruckert C."/>
        </authorList>
    </citation>
    <scope>NUCLEOTIDE SEQUENCE</scope>
    <source>
        <strain evidence="3">CGMCC 1.14984</strain>
    </source>
</reference>
<evidence type="ECO:0000313" key="4">
    <source>
        <dbReference type="EMBL" id="NHK28271.1"/>
    </source>
</evidence>
<feature type="transmembrane region" description="Helical" evidence="1">
    <location>
        <begin position="54"/>
        <end position="75"/>
    </location>
</feature>
<dbReference type="PANTHER" id="PTHR23028">
    <property type="entry name" value="ACETYLTRANSFERASE"/>
    <property type="match status" value="1"/>
</dbReference>
<evidence type="ECO:0000259" key="2">
    <source>
        <dbReference type="Pfam" id="PF01757"/>
    </source>
</evidence>
<keyword evidence="1" id="KW-0812">Transmembrane</keyword>
<dbReference type="InterPro" id="IPR002656">
    <property type="entry name" value="Acyl_transf_3_dom"/>
</dbReference>
<reference evidence="4 6" key="2">
    <citation type="submission" date="2020-02" db="EMBL/GenBank/DDBJ databases">
        <title>Genome sequence of Parvularcula flava strain NH6-79.</title>
        <authorList>
            <person name="Abdul Karim M.H."/>
            <person name="Lam M.Q."/>
            <person name="Chen S.J."/>
            <person name="Yahya A."/>
            <person name="Shahir S."/>
            <person name="Shamsir M.S."/>
            <person name="Chong C.S."/>
        </authorList>
    </citation>
    <scope>NUCLEOTIDE SEQUENCE [LARGE SCALE GENOMIC DNA]</scope>
    <source>
        <strain evidence="4 6">NH6-79</strain>
    </source>
</reference>
<accession>A0A8J3EUQ8</accession>
<dbReference type="GO" id="GO:0016020">
    <property type="term" value="C:membrane"/>
    <property type="evidence" value="ECO:0007669"/>
    <property type="project" value="TreeGrafter"/>
</dbReference>
<feature type="transmembrane region" description="Helical" evidence="1">
    <location>
        <begin position="241"/>
        <end position="263"/>
    </location>
</feature>
<reference evidence="3" key="3">
    <citation type="submission" date="2020-09" db="EMBL/GenBank/DDBJ databases">
        <authorList>
            <person name="Sun Q."/>
            <person name="Zhou Y."/>
        </authorList>
    </citation>
    <scope>NUCLEOTIDE SEQUENCE</scope>
    <source>
        <strain evidence="3">CGMCC 1.14984</strain>
    </source>
</reference>
<dbReference type="EMBL" id="BMGZ01000002">
    <property type="protein sequence ID" value="GGH97979.1"/>
    <property type="molecule type" value="Genomic_DNA"/>
</dbReference>
<protein>
    <submittedName>
        <fullName evidence="3">Acyltransferase</fullName>
    </submittedName>
</protein>
<dbReference type="InterPro" id="IPR050879">
    <property type="entry name" value="Acyltransferase_3"/>
</dbReference>
<dbReference type="GO" id="GO:0016747">
    <property type="term" value="F:acyltransferase activity, transferring groups other than amino-acyl groups"/>
    <property type="evidence" value="ECO:0007669"/>
    <property type="project" value="InterPro"/>
</dbReference>
<keyword evidence="1" id="KW-1133">Transmembrane helix</keyword>
<keyword evidence="6" id="KW-1185">Reference proteome</keyword>
<organism evidence="3 5">
    <name type="scientific">Aquisalinus luteolus</name>
    <dbReference type="NCBI Taxonomy" id="1566827"/>
    <lineage>
        <taxon>Bacteria</taxon>
        <taxon>Pseudomonadati</taxon>
        <taxon>Pseudomonadota</taxon>
        <taxon>Alphaproteobacteria</taxon>
        <taxon>Parvularculales</taxon>
        <taxon>Parvularculaceae</taxon>
        <taxon>Aquisalinus</taxon>
    </lineage>
</organism>